<proteinExistence type="predicted"/>
<dbReference type="InterPro" id="IPR050464">
    <property type="entry name" value="Zeta_carotene_desat/Oxidored"/>
</dbReference>
<keyword evidence="3" id="KW-1185">Reference proteome</keyword>
<accession>A0A1G9FCR0</accession>
<dbReference type="Gene3D" id="3.50.50.60">
    <property type="entry name" value="FAD/NAD(P)-binding domain"/>
    <property type="match status" value="1"/>
</dbReference>
<dbReference type="GO" id="GO:0016491">
    <property type="term" value="F:oxidoreductase activity"/>
    <property type="evidence" value="ECO:0007669"/>
    <property type="project" value="InterPro"/>
</dbReference>
<name>A0A1G9FCR0_ACTMZ</name>
<reference evidence="3" key="1">
    <citation type="submission" date="2016-10" db="EMBL/GenBank/DDBJ databases">
        <authorList>
            <person name="Varghese N."/>
            <person name="Submissions S."/>
        </authorList>
    </citation>
    <scope>NUCLEOTIDE SEQUENCE [LARGE SCALE GENOMIC DNA]</scope>
    <source>
        <strain evidence="3">DSM 45460</strain>
    </source>
</reference>
<dbReference type="PANTHER" id="PTHR42923">
    <property type="entry name" value="PROTOPORPHYRINOGEN OXIDASE"/>
    <property type="match status" value="1"/>
</dbReference>
<dbReference type="RefSeq" id="WP_092632242.1">
    <property type="nucleotide sequence ID" value="NZ_FNFM01000014.1"/>
</dbReference>
<gene>
    <name evidence="2" type="ORF">SAMN04487820_114109</name>
</gene>
<feature type="domain" description="Amine oxidase" evidence="1">
    <location>
        <begin position="17"/>
        <end position="288"/>
    </location>
</feature>
<dbReference type="EMBL" id="FNFM01000014">
    <property type="protein sequence ID" value="SDK86137.1"/>
    <property type="molecule type" value="Genomic_DNA"/>
</dbReference>
<dbReference type="OrthoDB" id="20837at2"/>
<evidence type="ECO:0000313" key="3">
    <source>
        <dbReference type="Proteomes" id="UP000199213"/>
    </source>
</evidence>
<dbReference type="InterPro" id="IPR002937">
    <property type="entry name" value="Amino_oxidase"/>
</dbReference>
<evidence type="ECO:0000313" key="2">
    <source>
        <dbReference type="EMBL" id="SDK86137.1"/>
    </source>
</evidence>
<dbReference type="SUPFAM" id="SSF51905">
    <property type="entry name" value="FAD/NAD(P)-binding domain"/>
    <property type="match status" value="1"/>
</dbReference>
<evidence type="ECO:0000259" key="1">
    <source>
        <dbReference type="Pfam" id="PF01593"/>
    </source>
</evidence>
<dbReference type="AlphaFoldDB" id="A0A1G9FCR0"/>
<dbReference type="Pfam" id="PF01593">
    <property type="entry name" value="Amino_oxidase"/>
    <property type="match status" value="1"/>
</dbReference>
<protein>
    <recommendedName>
        <fullName evidence="1">Amine oxidase domain-containing protein</fullName>
    </recommendedName>
</protein>
<sequence>MDNGTGRPRVAVIGSGVSGLTAAYLLQRHYEVTLFEASDRLGGNAHTHDVPTPDGRRIPVDSGFIVHNRSTYPQLCRLFEELGVATRPTEMSMSVRCEGCGLEYAGAKRLRGLFAQLRNLGNPAYLNLLGQVMRFHRRANSLLDTPVADESVPTLETFLRQGNFSEYFVNHFALPLVSAVWSADGVSSGQYPARYLFRFLRNHGMLSVRGSPSWRFVPGGSREYVTRIAERLHAVRPRTPIRTVRRTTEGVTLWDAAGERHRARHAVLASPADTALEMLADPEPLEKELLGAFGYSENETLLHTDATVLPRSSAAVASWNYTMPSCDRAGSGVQISYHMNRLMRLAEPNDYLVSLNSGERVRPDHVLARMTYRHPIYTPEAVAAQQRLDEIGDDRIRFAGAYQGWGFHEDGCASGVRAAAALGADW</sequence>
<dbReference type="Gene3D" id="3.30.70.1990">
    <property type="match status" value="1"/>
</dbReference>
<dbReference type="PANTHER" id="PTHR42923:SF17">
    <property type="entry name" value="AMINE OXIDASE DOMAIN-CONTAINING PROTEIN"/>
    <property type="match status" value="1"/>
</dbReference>
<organism evidence="2 3">
    <name type="scientific">Actinopolyspora mzabensis</name>
    <dbReference type="NCBI Taxonomy" id="995066"/>
    <lineage>
        <taxon>Bacteria</taxon>
        <taxon>Bacillati</taxon>
        <taxon>Actinomycetota</taxon>
        <taxon>Actinomycetes</taxon>
        <taxon>Actinopolysporales</taxon>
        <taxon>Actinopolysporaceae</taxon>
        <taxon>Actinopolyspora</taxon>
    </lineage>
</organism>
<dbReference type="InterPro" id="IPR036188">
    <property type="entry name" value="FAD/NAD-bd_sf"/>
</dbReference>
<dbReference type="Proteomes" id="UP000199213">
    <property type="component" value="Unassembled WGS sequence"/>
</dbReference>
<dbReference type="Gene3D" id="1.10.405.20">
    <property type="match status" value="1"/>
</dbReference>